<dbReference type="CDD" id="cd16936">
    <property type="entry name" value="HATPase_RsbW-like"/>
    <property type="match status" value="1"/>
</dbReference>
<keyword evidence="1" id="KW-0418">Kinase</keyword>
<evidence type="ECO:0000259" key="3">
    <source>
        <dbReference type="Pfam" id="PF13581"/>
    </source>
</evidence>
<gene>
    <name evidence="4" type="ORF">HNR21_005926</name>
</gene>
<evidence type="ECO:0000313" key="5">
    <source>
        <dbReference type="Proteomes" id="UP000539313"/>
    </source>
</evidence>
<sequence length="159" mass="17115">MPVDLRETEQPNPSPASPARPDGVLGRLVLPDAPQAAGHARAFVRLVAAAWRAAHVTEAAELCVSELATNAHRHAAPAASAEQAEQAPFELVVLRRGDRLRCEVHDGDPRMPRPRDADALDEAGRGLFLLAATADEHGAHITPHGKAVWFELVAWPEED</sequence>
<dbReference type="Proteomes" id="UP000539313">
    <property type="component" value="Unassembled WGS sequence"/>
</dbReference>
<dbReference type="PANTHER" id="PTHR35526:SF3">
    <property type="entry name" value="ANTI-SIGMA-F FACTOR RSBW"/>
    <property type="match status" value="1"/>
</dbReference>
<feature type="domain" description="Histidine kinase/HSP90-like ATPase" evidence="3">
    <location>
        <begin position="34"/>
        <end position="150"/>
    </location>
</feature>
<dbReference type="EMBL" id="JACJII010000001">
    <property type="protein sequence ID" value="MBA9007044.1"/>
    <property type="molecule type" value="Genomic_DNA"/>
</dbReference>
<evidence type="ECO:0000313" key="4">
    <source>
        <dbReference type="EMBL" id="MBA9007044.1"/>
    </source>
</evidence>
<reference evidence="4 5" key="1">
    <citation type="submission" date="2020-08" db="EMBL/GenBank/DDBJ databases">
        <title>Sequencing the genomes of 1000 actinobacteria strains.</title>
        <authorList>
            <person name="Klenk H.-P."/>
        </authorList>
    </citation>
    <scope>NUCLEOTIDE SEQUENCE [LARGE SCALE GENOMIC DNA]</scope>
    <source>
        <strain evidence="4 5">DSM 45823</strain>
    </source>
</reference>
<keyword evidence="1" id="KW-0723">Serine/threonine-protein kinase</keyword>
<dbReference type="RefSeq" id="WP_182707746.1">
    <property type="nucleotide sequence ID" value="NZ_JACJII010000001.1"/>
</dbReference>
<comment type="caution">
    <text evidence="4">The sequence shown here is derived from an EMBL/GenBank/DDBJ whole genome shotgun (WGS) entry which is preliminary data.</text>
</comment>
<proteinExistence type="predicted"/>
<accession>A0A7W3N3V1</accession>
<dbReference type="AlphaFoldDB" id="A0A7W3N3V1"/>
<feature type="region of interest" description="Disordered" evidence="2">
    <location>
        <begin position="1"/>
        <end position="24"/>
    </location>
</feature>
<organism evidence="4 5">
    <name type="scientific">Thermomonospora cellulosilytica</name>
    <dbReference type="NCBI Taxonomy" id="1411118"/>
    <lineage>
        <taxon>Bacteria</taxon>
        <taxon>Bacillati</taxon>
        <taxon>Actinomycetota</taxon>
        <taxon>Actinomycetes</taxon>
        <taxon>Streptosporangiales</taxon>
        <taxon>Thermomonosporaceae</taxon>
        <taxon>Thermomonospora</taxon>
    </lineage>
</organism>
<protein>
    <submittedName>
        <fullName evidence="4">Anti-sigma regulatory factor (Ser/Thr protein kinase)</fullName>
    </submittedName>
</protein>
<evidence type="ECO:0000256" key="2">
    <source>
        <dbReference type="SAM" id="MobiDB-lite"/>
    </source>
</evidence>
<dbReference type="Gene3D" id="3.30.565.10">
    <property type="entry name" value="Histidine kinase-like ATPase, C-terminal domain"/>
    <property type="match status" value="1"/>
</dbReference>
<evidence type="ECO:0000256" key="1">
    <source>
        <dbReference type="ARBA" id="ARBA00022527"/>
    </source>
</evidence>
<name>A0A7W3N3V1_9ACTN</name>
<dbReference type="InterPro" id="IPR036890">
    <property type="entry name" value="HATPase_C_sf"/>
</dbReference>
<dbReference type="SUPFAM" id="SSF55874">
    <property type="entry name" value="ATPase domain of HSP90 chaperone/DNA topoisomerase II/histidine kinase"/>
    <property type="match status" value="1"/>
</dbReference>
<dbReference type="PANTHER" id="PTHR35526">
    <property type="entry name" value="ANTI-SIGMA-F FACTOR RSBW-RELATED"/>
    <property type="match status" value="1"/>
</dbReference>
<dbReference type="Pfam" id="PF13581">
    <property type="entry name" value="HATPase_c_2"/>
    <property type="match status" value="1"/>
</dbReference>
<keyword evidence="1" id="KW-0808">Transferase</keyword>
<dbReference type="InterPro" id="IPR003594">
    <property type="entry name" value="HATPase_dom"/>
</dbReference>
<dbReference type="InterPro" id="IPR050267">
    <property type="entry name" value="Anti-sigma-factor_SerPK"/>
</dbReference>
<keyword evidence="5" id="KW-1185">Reference proteome</keyword>
<dbReference type="GO" id="GO:0004674">
    <property type="term" value="F:protein serine/threonine kinase activity"/>
    <property type="evidence" value="ECO:0007669"/>
    <property type="project" value="UniProtKB-KW"/>
</dbReference>